<dbReference type="InterPro" id="IPR045030">
    <property type="entry name" value="LYSM1-4"/>
</dbReference>
<keyword evidence="3" id="KW-1185">Reference proteome</keyword>
<organism evidence="2 3">
    <name type="scientific">Megaselia scalaris</name>
    <name type="common">Humpbacked fly</name>
    <name type="synonym">Phora scalaris</name>
    <dbReference type="NCBI Taxonomy" id="36166"/>
    <lineage>
        <taxon>Eukaryota</taxon>
        <taxon>Metazoa</taxon>
        <taxon>Ecdysozoa</taxon>
        <taxon>Arthropoda</taxon>
        <taxon>Hexapoda</taxon>
        <taxon>Insecta</taxon>
        <taxon>Pterygota</taxon>
        <taxon>Neoptera</taxon>
        <taxon>Endopterygota</taxon>
        <taxon>Diptera</taxon>
        <taxon>Brachycera</taxon>
        <taxon>Muscomorpha</taxon>
        <taxon>Platypezoidea</taxon>
        <taxon>Phoridae</taxon>
        <taxon>Megaseliini</taxon>
        <taxon>Megaselia</taxon>
    </lineage>
</organism>
<protein>
    <recommendedName>
        <fullName evidence="4">LysM domain-containing protein</fullName>
    </recommendedName>
</protein>
<feature type="region of interest" description="Disordered" evidence="1">
    <location>
        <begin position="28"/>
        <end position="105"/>
    </location>
</feature>
<feature type="compositionally biased region" description="Polar residues" evidence="1">
    <location>
        <begin position="79"/>
        <end position="96"/>
    </location>
</feature>
<dbReference type="Proteomes" id="UP000015102">
    <property type="component" value="Unassembled WGS sequence"/>
</dbReference>
<evidence type="ECO:0000313" key="3">
    <source>
        <dbReference type="Proteomes" id="UP000015102"/>
    </source>
</evidence>
<dbReference type="EnsemblMetazoa" id="MESCA004360-RA">
    <property type="protein sequence ID" value="MESCA004360-PA"/>
    <property type="gene ID" value="MESCA004360"/>
</dbReference>
<name>T1GLF9_MEGSC</name>
<proteinExistence type="predicted"/>
<sequence length="131" mass="14701">TEQIRRANRLFASDSLFLRQYLLIPVEKSSPYYPKEDRPQSFPSMNFSLNDTPTSSSPASGSSELSLQNEEVVQEHNNRNTSCSTESMDTADNPTLSPEEESRKSINDFLDKIDNTIAASKQYVAKSQSSE</sequence>
<dbReference type="AlphaFoldDB" id="T1GLF9"/>
<dbReference type="PANTHER" id="PTHR20932">
    <property type="entry name" value="LYSM AND PUTATIVE PEPTIDOGLYCAN-BINDING DOMAIN-CONTAINING PROTEIN"/>
    <property type="match status" value="1"/>
</dbReference>
<evidence type="ECO:0008006" key="4">
    <source>
        <dbReference type="Google" id="ProtNLM"/>
    </source>
</evidence>
<feature type="compositionally biased region" description="Polar residues" evidence="1">
    <location>
        <begin position="41"/>
        <end position="54"/>
    </location>
</feature>
<dbReference type="EMBL" id="CAQQ02022588">
    <property type="status" value="NOT_ANNOTATED_CDS"/>
    <property type="molecule type" value="Genomic_DNA"/>
</dbReference>
<evidence type="ECO:0000256" key="1">
    <source>
        <dbReference type="SAM" id="MobiDB-lite"/>
    </source>
</evidence>
<dbReference type="HOGENOM" id="CLU_1932822_0_0_1"/>
<accession>T1GLF9</accession>
<reference evidence="2" key="2">
    <citation type="submission" date="2015-06" db="UniProtKB">
        <authorList>
            <consortium name="EnsemblMetazoa"/>
        </authorList>
    </citation>
    <scope>IDENTIFICATION</scope>
</reference>
<feature type="compositionally biased region" description="Low complexity" evidence="1">
    <location>
        <begin position="55"/>
        <end position="66"/>
    </location>
</feature>
<dbReference type="PANTHER" id="PTHR20932:SF8">
    <property type="entry name" value="LD22649P"/>
    <property type="match status" value="1"/>
</dbReference>
<evidence type="ECO:0000313" key="2">
    <source>
        <dbReference type="EnsemblMetazoa" id="MESCA004360-PA"/>
    </source>
</evidence>
<reference evidence="3" key="1">
    <citation type="submission" date="2013-02" db="EMBL/GenBank/DDBJ databases">
        <authorList>
            <person name="Hughes D."/>
        </authorList>
    </citation>
    <scope>NUCLEOTIDE SEQUENCE</scope>
    <source>
        <strain>Durham</strain>
        <strain evidence="3">NC isolate 2 -- Noor lab</strain>
    </source>
</reference>